<gene>
    <name evidence="1" type="ORF">L249_7400</name>
</gene>
<comment type="caution">
    <text evidence="1">The sequence shown here is derived from an EMBL/GenBank/DDBJ whole genome shotgun (WGS) entry which is preliminary data.</text>
</comment>
<protein>
    <submittedName>
        <fullName evidence="1">Uncharacterized protein</fullName>
    </submittedName>
</protein>
<feature type="non-terminal residue" evidence="1">
    <location>
        <position position="202"/>
    </location>
</feature>
<keyword evidence="2" id="KW-1185">Reference proteome</keyword>
<accession>A0A367L9U6</accession>
<organism evidence="1 2">
    <name type="scientific">Ophiocordyceps polyrhachis-furcata BCC 54312</name>
    <dbReference type="NCBI Taxonomy" id="1330021"/>
    <lineage>
        <taxon>Eukaryota</taxon>
        <taxon>Fungi</taxon>
        <taxon>Dikarya</taxon>
        <taxon>Ascomycota</taxon>
        <taxon>Pezizomycotina</taxon>
        <taxon>Sordariomycetes</taxon>
        <taxon>Hypocreomycetidae</taxon>
        <taxon>Hypocreales</taxon>
        <taxon>Ophiocordycipitaceae</taxon>
        <taxon>Ophiocordyceps</taxon>
    </lineage>
</organism>
<name>A0A367L9U6_9HYPO</name>
<evidence type="ECO:0000313" key="2">
    <source>
        <dbReference type="Proteomes" id="UP000253664"/>
    </source>
</evidence>
<evidence type="ECO:0000313" key="1">
    <source>
        <dbReference type="EMBL" id="RCI11184.1"/>
    </source>
</evidence>
<dbReference type="EMBL" id="LKCN02000010">
    <property type="protein sequence ID" value="RCI11184.1"/>
    <property type="molecule type" value="Genomic_DNA"/>
</dbReference>
<dbReference type="AlphaFoldDB" id="A0A367L9U6"/>
<proteinExistence type="predicted"/>
<reference evidence="1 2" key="1">
    <citation type="journal article" date="2015" name="BMC Genomics">
        <title>Insights from the genome of Ophiocordyceps polyrhachis-furcata to pathogenicity and host specificity in insect fungi.</title>
        <authorList>
            <person name="Wichadakul D."/>
            <person name="Kobmoo N."/>
            <person name="Ingsriswang S."/>
            <person name="Tangphatsornruang S."/>
            <person name="Chantasingh D."/>
            <person name="Luangsa-ard J.J."/>
            <person name="Eurwilaichitr L."/>
        </authorList>
    </citation>
    <scope>NUCLEOTIDE SEQUENCE [LARGE SCALE GENOMIC DNA]</scope>
    <source>
        <strain evidence="1 2">BCC 54312</strain>
    </source>
</reference>
<dbReference type="Proteomes" id="UP000253664">
    <property type="component" value="Unassembled WGS sequence"/>
</dbReference>
<sequence>MIWEGIHAQSPMGIVIAARELGKSDFLSVGHDFSMRKNVGKKWVCLLKSVGKVESNEVFCRAMEEEEGGEKLVESLLFAAVEMMMSNQGVDHVIEKKKTNYVMVVLSDEVEADNELEVGTSKGDLEEDFNVMDQPDDLTLVRPSRSGAMTAIGTARRSLAPIDVQRADRYNESIGRYDRYSPTVTQGVVAGLRPNWYNLFQV</sequence>